<comment type="subunit">
    <text evidence="6">Homodimer.</text>
</comment>
<dbReference type="Gene3D" id="3.40.30.10">
    <property type="entry name" value="Glutaredoxin"/>
    <property type="match status" value="1"/>
</dbReference>
<dbReference type="InterPro" id="IPR013766">
    <property type="entry name" value="Thioredoxin_domain"/>
</dbReference>
<dbReference type="InterPro" id="IPR036249">
    <property type="entry name" value="Thioredoxin-like_sf"/>
</dbReference>
<keyword evidence="5 6" id="KW-0676">Redox-active center</keyword>
<dbReference type="CDD" id="cd03014">
    <property type="entry name" value="PRX_Atyp2cys"/>
    <property type="match status" value="1"/>
</dbReference>
<evidence type="ECO:0000259" key="7">
    <source>
        <dbReference type="PROSITE" id="PS51352"/>
    </source>
</evidence>
<feature type="active site" description="Cysteine sulfenic acid (-SOH) intermediate" evidence="6">
    <location>
        <position position="96"/>
    </location>
</feature>
<keyword evidence="1 6" id="KW-0575">Peroxidase</keyword>
<evidence type="ECO:0000256" key="3">
    <source>
        <dbReference type="ARBA" id="ARBA00023002"/>
    </source>
</evidence>
<dbReference type="InterPro" id="IPR018219">
    <property type="entry name" value="Tpx_CS"/>
</dbReference>
<comment type="catalytic activity">
    <reaction evidence="6">
        <text>a hydroperoxide + [thioredoxin]-dithiol = an alcohol + [thioredoxin]-disulfide + H2O</text>
        <dbReference type="Rhea" id="RHEA:62620"/>
        <dbReference type="Rhea" id="RHEA-COMP:10698"/>
        <dbReference type="Rhea" id="RHEA-COMP:10700"/>
        <dbReference type="ChEBI" id="CHEBI:15377"/>
        <dbReference type="ChEBI" id="CHEBI:29950"/>
        <dbReference type="ChEBI" id="CHEBI:30879"/>
        <dbReference type="ChEBI" id="CHEBI:35924"/>
        <dbReference type="ChEBI" id="CHEBI:50058"/>
        <dbReference type="EC" id="1.11.1.24"/>
    </reaction>
</comment>
<keyword evidence="9" id="KW-1185">Reference proteome</keyword>
<evidence type="ECO:0000313" key="8">
    <source>
        <dbReference type="EMBL" id="GGP20851.1"/>
    </source>
</evidence>
<comment type="function">
    <text evidence="6">Thiol-specific peroxidase that catalyzes the reduction of hydrogen peroxide and organic hydroperoxides to water and alcohols, respectively. Plays a role in cell protection against oxidative stress by detoxifying peroxides.</text>
</comment>
<dbReference type="PANTHER" id="PTHR43110:SF1">
    <property type="entry name" value="THIOL PEROXIDASE"/>
    <property type="match status" value="1"/>
</dbReference>
<dbReference type="GO" id="GO:0004601">
    <property type="term" value="F:peroxidase activity"/>
    <property type="evidence" value="ECO:0007669"/>
    <property type="project" value="UniProtKB-KW"/>
</dbReference>
<accession>A0ABQ2P8Y9</accession>
<evidence type="ECO:0000256" key="1">
    <source>
        <dbReference type="ARBA" id="ARBA00022559"/>
    </source>
</evidence>
<dbReference type="HAMAP" id="MF_00269">
    <property type="entry name" value="Tpx"/>
    <property type="match status" value="1"/>
</dbReference>
<dbReference type="EMBL" id="BMLX01000002">
    <property type="protein sequence ID" value="GGP20851.1"/>
    <property type="molecule type" value="Genomic_DNA"/>
</dbReference>
<protein>
    <recommendedName>
        <fullName evidence="6">Thiol peroxidase</fullName>
        <shortName evidence="6">Tpx</shortName>
        <ecNumber evidence="6">1.11.1.24</ecNumber>
    </recommendedName>
    <alternativeName>
        <fullName evidence="6">Peroxiredoxin tpx</fullName>
        <shortName evidence="6">Prx</shortName>
    </alternativeName>
    <alternativeName>
        <fullName evidence="6">Thioredoxin peroxidase</fullName>
    </alternativeName>
    <alternativeName>
        <fullName evidence="6">Thioredoxin-dependent peroxiredoxin</fullName>
    </alternativeName>
</protein>
<dbReference type="Pfam" id="PF08534">
    <property type="entry name" value="Redoxin"/>
    <property type="match status" value="1"/>
</dbReference>
<dbReference type="SUPFAM" id="SSF52833">
    <property type="entry name" value="Thioredoxin-like"/>
    <property type="match status" value="1"/>
</dbReference>
<keyword evidence="3 6" id="KW-0560">Oxidoreductase</keyword>
<dbReference type="InterPro" id="IPR013740">
    <property type="entry name" value="Redoxin"/>
</dbReference>
<comment type="similarity">
    <text evidence="6">Belongs to the peroxiredoxin family. Tpx subfamily.</text>
</comment>
<comment type="caution">
    <text evidence="8">The sequence shown here is derived from an EMBL/GenBank/DDBJ whole genome shotgun (WGS) entry which is preliminary data.</text>
</comment>
<reference evidence="9" key="1">
    <citation type="journal article" date="2019" name="Int. J. Syst. Evol. Microbiol.">
        <title>The Global Catalogue of Microorganisms (GCM) 10K type strain sequencing project: providing services to taxonomists for standard genome sequencing and annotation.</title>
        <authorList>
            <consortium name="The Broad Institute Genomics Platform"/>
            <consortium name="The Broad Institute Genome Sequencing Center for Infectious Disease"/>
            <person name="Wu L."/>
            <person name="Ma J."/>
        </authorList>
    </citation>
    <scope>NUCLEOTIDE SEQUENCE [LARGE SCALE GENOMIC DNA]</scope>
    <source>
        <strain evidence="9">CGMCC 1.8859</strain>
    </source>
</reference>
<evidence type="ECO:0000256" key="5">
    <source>
        <dbReference type="ARBA" id="ARBA00023284"/>
    </source>
</evidence>
<comment type="miscellaneous">
    <text evidence="6">The active site is a conserved redox-active cysteine residue, the peroxidatic cysteine (C(P)), which makes the nucleophilic attack on the peroxide substrate. The peroxide oxidizes the C(P)-SH to cysteine sulfenic acid (C(P)-SOH), which then reacts with another cysteine residue, the resolving cysteine (C(R)), to form a disulfide bridge. The disulfide is subsequently reduced by an appropriate electron donor to complete the catalytic cycle. In this atypical 2-Cys peroxiredoxin, C(R) is present in the same subunit to form an intramolecular disulfide. The disulfide is subsequently reduced by thioredoxin.</text>
</comment>
<dbReference type="PANTHER" id="PTHR43110">
    <property type="entry name" value="THIOL PEROXIDASE"/>
    <property type="match status" value="1"/>
</dbReference>
<dbReference type="PROSITE" id="PS51352">
    <property type="entry name" value="THIOREDOXIN_2"/>
    <property type="match status" value="1"/>
</dbReference>
<dbReference type="NCBIfam" id="NF001808">
    <property type="entry name" value="PRK00522.1"/>
    <property type="match status" value="1"/>
</dbReference>
<gene>
    <name evidence="6 8" type="primary">tpx</name>
    <name evidence="8" type="ORF">GCM10010970_17270</name>
</gene>
<proteinExistence type="inferred from homology"/>
<evidence type="ECO:0000256" key="6">
    <source>
        <dbReference type="HAMAP-Rule" id="MF_00269"/>
    </source>
</evidence>
<dbReference type="InterPro" id="IPR050455">
    <property type="entry name" value="Tpx_Peroxidase_subfamily"/>
</dbReference>
<dbReference type="EC" id="1.11.1.24" evidence="6"/>
<evidence type="ECO:0000256" key="2">
    <source>
        <dbReference type="ARBA" id="ARBA00022862"/>
    </source>
</evidence>
<keyword evidence="4 6" id="KW-1015">Disulfide bond</keyword>
<feature type="domain" description="Thioredoxin" evidence="7">
    <location>
        <begin position="54"/>
        <end position="202"/>
    </location>
</feature>
<keyword evidence="2 6" id="KW-0049">Antioxidant</keyword>
<feature type="disulfide bond" description="Redox-active" evidence="6">
    <location>
        <begin position="96"/>
        <end position="130"/>
    </location>
</feature>
<dbReference type="InterPro" id="IPR002065">
    <property type="entry name" value="TPX"/>
</dbReference>
<dbReference type="Proteomes" id="UP000637267">
    <property type="component" value="Unassembled WGS sequence"/>
</dbReference>
<organism evidence="8 9">
    <name type="scientific">Silvimonas iriomotensis</name>
    <dbReference type="NCBI Taxonomy" id="449662"/>
    <lineage>
        <taxon>Bacteria</taxon>
        <taxon>Pseudomonadati</taxon>
        <taxon>Pseudomonadota</taxon>
        <taxon>Betaproteobacteria</taxon>
        <taxon>Neisseriales</taxon>
        <taxon>Chitinibacteraceae</taxon>
        <taxon>Silvimonas</taxon>
    </lineage>
</organism>
<dbReference type="PROSITE" id="PS01265">
    <property type="entry name" value="TPX"/>
    <property type="match status" value="1"/>
</dbReference>
<evidence type="ECO:0000313" key="9">
    <source>
        <dbReference type="Proteomes" id="UP000637267"/>
    </source>
</evidence>
<sequence length="202" mass="21311">MQQGIYKKNTSFIYKEVPPAGFPGRVSPTACSLEIFMSQVTLGGNPVPVNGALPAVGSQAKPFTLVGKDLADVSLSAFAGKNKVLNIFPSIDTPTCATSVRKFNEQASKLDNTVVLCISADLPFAQSRFCGAEGLNNVQTLSLMRGRQFLNDYGVEIAGGPLVGVAARAVVVLDANDKVLHTELVPEIANEPDYDAALAALK</sequence>
<evidence type="ECO:0000256" key="4">
    <source>
        <dbReference type="ARBA" id="ARBA00023157"/>
    </source>
</evidence>
<name>A0ABQ2P8Y9_9NEIS</name>